<dbReference type="InterPro" id="IPR000792">
    <property type="entry name" value="Tscrpt_reg_LuxR_C"/>
</dbReference>
<dbReference type="EMBL" id="JAJOZR010000013">
    <property type="protein sequence ID" value="MCD7111055.1"/>
    <property type="molecule type" value="Genomic_DNA"/>
</dbReference>
<feature type="domain" description="HTH luxR-type" evidence="1">
    <location>
        <begin position="312"/>
        <end position="369"/>
    </location>
</feature>
<reference evidence="2" key="1">
    <citation type="submission" date="2021-12" db="EMBL/GenBank/DDBJ databases">
        <authorList>
            <person name="Li Y."/>
        </authorList>
    </citation>
    <scope>NUCLEOTIDE SEQUENCE</scope>
    <source>
        <strain evidence="2">DKSPLA3</strain>
    </source>
</reference>
<dbReference type="SUPFAM" id="SSF55785">
    <property type="entry name" value="PYP-like sensor domain (PAS domain)"/>
    <property type="match status" value="1"/>
</dbReference>
<keyword evidence="3" id="KW-1185">Reference proteome</keyword>
<evidence type="ECO:0000259" key="1">
    <source>
        <dbReference type="SMART" id="SM00421"/>
    </source>
</evidence>
<dbReference type="GO" id="GO:0003677">
    <property type="term" value="F:DNA binding"/>
    <property type="evidence" value="ECO:0007669"/>
    <property type="project" value="InterPro"/>
</dbReference>
<sequence>MVEITVDRFSSLVTKVYDGGLEPAVWSTVVQDLSTLLDGTTISLQAHDVTGRTGLGIITSETDDSFQRAYSDYYATRNVWLEQMNDVPVGRSIHTDDFYARRDLVKTEFYNDFLRRQDFVAAGALVLKRTAGSVLVLSATMRDDQSERQTANMRRIFDLLGPHILRSIDTMAHVPRLSPGEDYRDTVEHGSDAVFFLDRSGCVTHANKAGTRMRQISTDLYCDRTGRLSMRDPHADLALRDALQQISNAQYRQLKGDFAIRRKGAASSSATIVPFRNGREQAIFNGIFESRPIALLLVRDPCATALPTKLHGFGLTPAEISLALAITQGMSPRDYAEARGVSLHTVRTQLKSVYAKTETNRQSQLVALALSG</sequence>
<dbReference type="RefSeq" id="WP_231816173.1">
    <property type="nucleotide sequence ID" value="NZ_JAJOZR010000013.1"/>
</dbReference>
<organism evidence="2 3">
    <name type="scientific">Rhizobium quercicola</name>
    <dbReference type="NCBI Taxonomy" id="2901226"/>
    <lineage>
        <taxon>Bacteria</taxon>
        <taxon>Pseudomonadati</taxon>
        <taxon>Pseudomonadota</taxon>
        <taxon>Alphaproteobacteria</taxon>
        <taxon>Hyphomicrobiales</taxon>
        <taxon>Rhizobiaceae</taxon>
        <taxon>Rhizobium/Agrobacterium group</taxon>
        <taxon>Rhizobium</taxon>
    </lineage>
</organism>
<dbReference type="SMART" id="SM00421">
    <property type="entry name" value="HTH_LUXR"/>
    <property type="match status" value="1"/>
</dbReference>
<dbReference type="InterPro" id="IPR016032">
    <property type="entry name" value="Sig_transdc_resp-reg_C-effctor"/>
</dbReference>
<dbReference type="GO" id="GO:0006355">
    <property type="term" value="P:regulation of DNA-templated transcription"/>
    <property type="evidence" value="ECO:0007669"/>
    <property type="project" value="InterPro"/>
</dbReference>
<dbReference type="Gene3D" id="1.10.10.10">
    <property type="entry name" value="Winged helix-like DNA-binding domain superfamily/Winged helix DNA-binding domain"/>
    <property type="match status" value="1"/>
</dbReference>
<dbReference type="InterPro" id="IPR035965">
    <property type="entry name" value="PAS-like_dom_sf"/>
</dbReference>
<dbReference type="SUPFAM" id="SSF46894">
    <property type="entry name" value="C-terminal effector domain of the bipartite response regulators"/>
    <property type="match status" value="1"/>
</dbReference>
<dbReference type="Gene3D" id="3.30.450.20">
    <property type="entry name" value="PAS domain"/>
    <property type="match status" value="1"/>
</dbReference>
<dbReference type="AlphaFoldDB" id="A0A9X1T2M1"/>
<proteinExistence type="predicted"/>
<protein>
    <recommendedName>
        <fullName evidence="1">HTH luxR-type domain-containing protein</fullName>
    </recommendedName>
</protein>
<comment type="caution">
    <text evidence="2">The sequence shown here is derived from an EMBL/GenBank/DDBJ whole genome shotgun (WGS) entry which is preliminary data.</text>
</comment>
<gene>
    <name evidence="2" type="ORF">LRX75_18630</name>
</gene>
<evidence type="ECO:0000313" key="2">
    <source>
        <dbReference type="EMBL" id="MCD7111055.1"/>
    </source>
</evidence>
<evidence type="ECO:0000313" key="3">
    <source>
        <dbReference type="Proteomes" id="UP001139089"/>
    </source>
</evidence>
<dbReference type="Proteomes" id="UP001139089">
    <property type="component" value="Unassembled WGS sequence"/>
</dbReference>
<dbReference type="InterPro" id="IPR036388">
    <property type="entry name" value="WH-like_DNA-bd_sf"/>
</dbReference>
<name>A0A9X1T2M1_9HYPH</name>
<accession>A0A9X1T2M1</accession>